<feature type="compositionally biased region" description="Acidic residues" evidence="1">
    <location>
        <begin position="347"/>
        <end position="371"/>
    </location>
</feature>
<keyword evidence="4" id="KW-1185">Reference proteome</keyword>
<proteinExistence type="predicted"/>
<dbReference type="InterPro" id="IPR029472">
    <property type="entry name" value="Copia-like_N"/>
</dbReference>
<feature type="compositionally biased region" description="Basic and acidic residues" evidence="1">
    <location>
        <begin position="372"/>
        <end position="381"/>
    </location>
</feature>
<organism evidence="3 4">
    <name type="scientific">Dillenia turbinata</name>
    <dbReference type="NCBI Taxonomy" id="194707"/>
    <lineage>
        <taxon>Eukaryota</taxon>
        <taxon>Viridiplantae</taxon>
        <taxon>Streptophyta</taxon>
        <taxon>Embryophyta</taxon>
        <taxon>Tracheophyta</taxon>
        <taxon>Spermatophyta</taxon>
        <taxon>Magnoliopsida</taxon>
        <taxon>eudicotyledons</taxon>
        <taxon>Gunneridae</taxon>
        <taxon>Pentapetalae</taxon>
        <taxon>Dilleniales</taxon>
        <taxon>Dilleniaceae</taxon>
        <taxon>Dillenia</taxon>
    </lineage>
</organism>
<comment type="caution">
    <text evidence="3">The sequence shown here is derived from an EMBL/GenBank/DDBJ whole genome shotgun (WGS) entry which is preliminary data.</text>
</comment>
<evidence type="ECO:0000313" key="3">
    <source>
        <dbReference type="EMBL" id="KAK6915895.1"/>
    </source>
</evidence>
<name>A0AAN8UI49_9MAGN</name>
<dbReference type="PANTHER" id="PTHR37610:SF97">
    <property type="entry name" value="RETROTRANSPOSON GAG DOMAIN-CONTAINING PROTEIN"/>
    <property type="match status" value="1"/>
</dbReference>
<accession>A0AAN8UI49</accession>
<reference evidence="3 4" key="1">
    <citation type="submission" date="2023-12" db="EMBL/GenBank/DDBJ databases">
        <title>A high-quality genome assembly for Dillenia turbinata (Dilleniales).</title>
        <authorList>
            <person name="Chanderbali A."/>
        </authorList>
    </citation>
    <scope>NUCLEOTIDE SEQUENCE [LARGE SCALE GENOMIC DNA]</scope>
    <source>
        <strain evidence="3">LSX21</strain>
        <tissue evidence="3">Leaf</tissue>
    </source>
</reference>
<feature type="region of interest" description="Disordered" evidence="1">
    <location>
        <begin position="319"/>
        <end position="385"/>
    </location>
</feature>
<feature type="region of interest" description="Disordered" evidence="1">
    <location>
        <begin position="400"/>
        <end position="434"/>
    </location>
</feature>
<dbReference type="Proteomes" id="UP001370490">
    <property type="component" value="Unassembled WGS sequence"/>
</dbReference>
<evidence type="ECO:0000313" key="4">
    <source>
        <dbReference type="Proteomes" id="UP001370490"/>
    </source>
</evidence>
<evidence type="ECO:0000259" key="2">
    <source>
        <dbReference type="Pfam" id="PF14244"/>
    </source>
</evidence>
<sequence length="448" mass="50236">MRGIVAAKIDKQAYYLLSNSDGPGDQLVTHLLKGTNYPIWRKAITNTLVSKHKIMFVHGRLSKPAKGDPEEENWITCNSMVISWILNSLNEELHNNIVYHDITRSMWLELEDRFSQGSDPKIQEIKREILSAFAKPHDPMCLDCACGVAAKDEEEERLHQFVMGLNEAFGLVRSNILCKEPLTSLSNACALLTLEEIHHTKENCFEIVGYLPNWQGKKTDRHTTHTITVDTTHTGTRTQQPLSHTRAVNQLLALLAKENQIASNVNFIGNIKTLPWLSDSGASDHIVSDVTLLKATYVLTKPTKVTLPNGKKVETTIVGDDSFPFRDGNTGNQNNPSEKHIMPRSSDDDELVMNDVNEELESSQDREDDNDQLVHAEDLKPVTRPTRAHQALRHLEDYAPIPNHDQSRSSLHSSPPQPVPSKPEQDPHGNGKTCDLMLYAADNFVKLA</sequence>
<protein>
    <submittedName>
        <fullName evidence="3">Retrotransposon Copia-like, N-terminal</fullName>
    </submittedName>
</protein>
<evidence type="ECO:0000256" key="1">
    <source>
        <dbReference type="SAM" id="MobiDB-lite"/>
    </source>
</evidence>
<gene>
    <name evidence="3" type="ORF">RJ641_018756</name>
</gene>
<dbReference type="PANTHER" id="PTHR37610">
    <property type="entry name" value="CCHC-TYPE DOMAIN-CONTAINING PROTEIN"/>
    <property type="match status" value="1"/>
</dbReference>
<feature type="domain" description="Retrotransposon Copia-like N-terminal" evidence="2">
    <location>
        <begin position="19"/>
        <end position="65"/>
    </location>
</feature>
<dbReference type="Pfam" id="PF14244">
    <property type="entry name" value="Retrotran_gag_3"/>
    <property type="match status" value="1"/>
</dbReference>
<dbReference type="AlphaFoldDB" id="A0AAN8UI49"/>
<dbReference type="EMBL" id="JBAMMX010000024">
    <property type="protein sequence ID" value="KAK6915895.1"/>
    <property type="molecule type" value="Genomic_DNA"/>
</dbReference>